<organism evidence="1 2">
    <name type="scientific">Hyperthermus butylicus (strain DSM 5456 / JCM 9403 / PLM1-5)</name>
    <dbReference type="NCBI Taxonomy" id="415426"/>
    <lineage>
        <taxon>Archaea</taxon>
        <taxon>Thermoproteota</taxon>
        <taxon>Thermoprotei</taxon>
        <taxon>Desulfurococcales</taxon>
        <taxon>Pyrodictiaceae</taxon>
        <taxon>Hyperthermus</taxon>
    </lineage>
</organism>
<dbReference type="RefSeq" id="WP_011821255.1">
    <property type="nucleotide sequence ID" value="NC_008818.1"/>
</dbReference>
<dbReference type="OrthoDB" id="311454at2157"/>
<dbReference type="SUPFAM" id="SSF56235">
    <property type="entry name" value="N-terminal nucleophile aminohydrolases (Ntn hydrolases)"/>
    <property type="match status" value="1"/>
</dbReference>
<dbReference type="eggNOG" id="arCOG04204">
    <property type="taxonomic scope" value="Archaea"/>
</dbReference>
<dbReference type="HOGENOM" id="CLU_068244_1_1_2"/>
<dbReference type="EMBL" id="CP000493">
    <property type="protein sequence ID" value="ABM79938.1"/>
    <property type="molecule type" value="Genomic_DNA"/>
</dbReference>
<reference evidence="1 2" key="1">
    <citation type="journal article" date="2007" name="Archaea">
        <title>The genome of Hyperthermus butylicus: a sulfur-reducing, peptide fermenting, neutrophilic Crenarchaeote growing up to 108 degrees C.</title>
        <authorList>
            <person name="Brugger K."/>
            <person name="Chen L."/>
            <person name="Stark M."/>
            <person name="Zibat A."/>
            <person name="Redder P."/>
            <person name="Ruepp A."/>
            <person name="Awayez M."/>
            <person name="She Q."/>
            <person name="Garrett R.A."/>
            <person name="Klenk H.P."/>
        </authorList>
    </citation>
    <scope>NUCLEOTIDE SEQUENCE [LARGE SCALE GENOMIC DNA]</scope>
    <source>
        <strain evidence="2">DSM 5456 / JCM 9403 / PLM1-5</strain>
    </source>
</reference>
<protein>
    <submittedName>
        <fullName evidence="1">DUF1028 protein</fullName>
    </submittedName>
</protein>
<dbReference type="Pfam" id="PF06267">
    <property type="entry name" value="DUF1028"/>
    <property type="match status" value="1"/>
</dbReference>
<dbReference type="AlphaFoldDB" id="A2BIX7"/>
<name>A2BIX7_HYPBU</name>
<dbReference type="EnsemblBacteria" id="ABM79938">
    <property type="protein sequence ID" value="ABM79938"/>
    <property type="gene ID" value="Hbut_0061"/>
</dbReference>
<dbReference type="InterPro" id="IPR029055">
    <property type="entry name" value="Ntn_hydrolases_N"/>
</dbReference>
<dbReference type="KEGG" id="hbu:Hbut_0061"/>
<accession>A2BIX7</accession>
<dbReference type="PANTHER" id="PTHR39328:SF1">
    <property type="entry name" value="BLL2871 PROTEIN"/>
    <property type="match status" value="1"/>
</dbReference>
<sequence>MTYSILAYDPLLGQAGISTVSGSIAVGSRVPWGRHGIGVVATQAYTNPALAPMILEYLSKAMSAEEALRRALQSDPSPAHRQVAVVDYRGDVAVHDGEWSPSWHGYYIHPREPVVCIANLVRGPDVCREAVNAFMDTRGTLAEKLLAAIEAGHRAGGDRRGDKSAALLVVGQTEYAPYYDRVIDLRVDYAPDPIRELKRIYSLLVEGY</sequence>
<dbReference type="Gene3D" id="3.60.20.10">
    <property type="entry name" value="Glutamine Phosphoribosylpyrophosphate, subunit 1, domain 1"/>
    <property type="match status" value="1"/>
</dbReference>
<keyword evidence="2" id="KW-1185">Reference proteome</keyword>
<dbReference type="InterPro" id="IPR010430">
    <property type="entry name" value="DUF1028"/>
</dbReference>
<proteinExistence type="predicted"/>
<dbReference type="Proteomes" id="UP000002593">
    <property type="component" value="Chromosome"/>
</dbReference>
<evidence type="ECO:0000313" key="1">
    <source>
        <dbReference type="EMBL" id="ABM79938.1"/>
    </source>
</evidence>
<evidence type="ECO:0000313" key="2">
    <source>
        <dbReference type="Proteomes" id="UP000002593"/>
    </source>
</evidence>
<gene>
    <name evidence="1" type="ordered locus">Hbut_0061</name>
</gene>
<dbReference type="GeneID" id="4781891"/>
<dbReference type="PANTHER" id="PTHR39328">
    <property type="entry name" value="BLL2871 PROTEIN"/>
    <property type="match status" value="1"/>
</dbReference>